<accession>A0ACB7GS47</accession>
<dbReference type="EMBL" id="CM004398">
    <property type="protein sequence ID" value="KAG8642796.1"/>
    <property type="molecule type" value="Genomic_DNA"/>
</dbReference>
<organism evidence="1 2">
    <name type="scientific">Manihot esculenta</name>
    <name type="common">Cassava</name>
    <name type="synonym">Jatropha manihot</name>
    <dbReference type="NCBI Taxonomy" id="3983"/>
    <lineage>
        <taxon>Eukaryota</taxon>
        <taxon>Viridiplantae</taxon>
        <taxon>Streptophyta</taxon>
        <taxon>Embryophyta</taxon>
        <taxon>Tracheophyta</taxon>
        <taxon>Spermatophyta</taxon>
        <taxon>Magnoliopsida</taxon>
        <taxon>eudicotyledons</taxon>
        <taxon>Gunneridae</taxon>
        <taxon>Pentapetalae</taxon>
        <taxon>rosids</taxon>
        <taxon>fabids</taxon>
        <taxon>Malpighiales</taxon>
        <taxon>Euphorbiaceae</taxon>
        <taxon>Crotonoideae</taxon>
        <taxon>Manihoteae</taxon>
        <taxon>Manihot</taxon>
    </lineage>
</organism>
<dbReference type="Proteomes" id="UP000091857">
    <property type="component" value="Chromosome 12"/>
</dbReference>
<name>A0ACB7GS47_MANES</name>
<reference evidence="2" key="1">
    <citation type="journal article" date="2016" name="Nat. Biotechnol.">
        <title>Sequencing wild and cultivated cassava and related species reveals extensive interspecific hybridization and genetic diversity.</title>
        <authorList>
            <person name="Bredeson J.V."/>
            <person name="Lyons J.B."/>
            <person name="Prochnik S.E."/>
            <person name="Wu G.A."/>
            <person name="Ha C.M."/>
            <person name="Edsinger-Gonzales E."/>
            <person name="Grimwood J."/>
            <person name="Schmutz J."/>
            <person name="Rabbi I.Y."/>
            <person name="Egesi C."/>
            <person name="Nauluvula P."/>
            <person name="Lebot V."/>
            <person name="Ndunguru J."/>
            <person name="Mkamilo G."/>
            <person name="Bart R.S."/>
            <person name="Setter T.L."/>
            <person name="Gleadow R.M."/>
            <person name="Kulakow P."/>
            <person name="Ferguson M.E."/>
            <person name="Rounsley S."/>
            <person name="Rokhsar D.S."/>
        </authorList>
    </citation>
    <scope>NUCLEOTIDE SEQUENCE [LARGE SCALE GENOMIC DNA]</scope>
    <source>
        <strain evidence="2">cv. AM560-2</strain>
    </source>
</reference>
<protein>
    <submittedName>
        <fullName evidence="1">Uncharacterized protein</fullName>
    </submittedName>
</protein>
<gene>
    <name evidence="1" type="ORF">MANES_12G123000v8</name>
</gene>
<comment type="caution">
    <text evidence="1">The sequence shown here is derived from an EMBL/GenBank/DDBJ whole genome shotgun (WGS) entry which is preliminary data.</text>
</comment>
<proteinExistence type="predicted"/>
<evidence type="ECO:0000313" key="1">
    <source>
        <dbReference type="EMBL" id="KAG8642796.1"/>
    </source>
</evidence>
<sequence length="934" mass="104930">MAEQRWIFSLLSILLVTLRFECLIGKEIKVPVGIVLDQNSTVGEMAENFMAMAISDFYAANDNYQTRLSLIKRDSRGDVVSAASAVLDLMENEEVQAIIGPQSSSQANFVIELGGKAQVPIISFSATSPSLSPAKSQYFVRTAHNDSFQVKAIASIVHAYGWQEIVIIYEDTDYGNGLIPYLLDSFQELGTRIFCRINILASYTDNEITRELNNMKNKRRSIFVVHMAATNGARLFSLAKKVGMMGEGYAWLVTQGLSILLDPVDEKVMMDSMLGVLGVRPYIPNSEKLKKFKPRWEKNFSSNRKLDELNLFGLWAYDTIWAIAMAVEKTVDNVKSSSLKHNRTGQSTRINLEAAIGISSMGPKLLKSILSTSFQGLSGEFHLAKGELKPKALEIFNVIGNKERILGYYSLNGVLSKSLTSKDKFKQPLWPGDTLEQPRKLRIGVPVKTGFSEFMKVKWHPETAEPIVSGFSADVFREMHKMLPFPLPYEFIPFADKDRKSRGTYDQLLDQIRKQEVDAAVGDITVVAKRSLFVDFTLPFSESGVSMVVLMKHDERDNMWIFLKPLSRNLWLTTALAFIFTGLVVWVLEHRINTDFRGPPDQQFSTVFWFSFSTLVFAHREKLLGSWTRFVVIIWFFVVLIISQSYTASLASMLTVKRMQPTFADVKEIQRNGHFVGYQSNSFVKDFLIKQLNFSESKLKNYSTPEDYAEALSLGIHNGGVAAIFDEIPYIKLFLAKFCSKFQMVGPTYKTDGFGFAFPLGSPLVSNISRAILNVTQDKGKMDIIERSNFPDENACDDQIAPNSSGSLSVTSFGGLFIITGLASIFSLLIHIMKFIWFHWPISNTTHHPEGISFWLRILELAKHFDQKDPSVHHDSRVHPTTSPAATSVGASPDHNFDDHTHNLSRIPSQGAEVVARYQDNQNETTATIPPNSP</sequence>
<evidence type="ECO:0000313" key="2">
    <source>
        <dbReference type="Proteomes" id="UP000091857"/>
    </source>
</evidence>
<keyword evidence="2" id="KW-1185">Reference proteome</keyword>